<dbReference type="PROSITE" id="PS50294">
    <property type="entry name" value="WD_REPEATS_REGION"/>
    <property type="match status" value="1"/>
</dbReference>
<evidence type="ECO:0000256" key="1">
    <source>
        <dbReference type="PROSITE-ProRule" id="PRU00221"/>
    </source>
</evidence>
<dbReference type="SMART" id="SM00320">
    <property type="entry name" value="WD40"/>
    <property type="match status" value="2"/>
</dbReference>
<dbReference type="InterPro" id="IPR036322">
    <property type="entry name" value="WD40_repeat_dom_sf"/>
</dbReference>
<dbReference type="AlphaFoldDB" id="A0A427ACV0"/>
<dbReference type="PANTHER" id="PTHR44376:SF9">
    <property type="entry name" value="TRANSCRIPTIONAL COREPRESSOR LEUNIG_HOMOLOG"/>
    <property type="match status" value="1"/>
</dbReference>
<feature type="repeat" description="WD" evidence="1">
    <location>
        <begin position="39"/>
        <end position="80"/>
    </location>
</feature>
<dbReference type="InterPro" id="IPR015943">
    <property type="entry name" value="WD40/YVTN_repeat-like_dom_sf"/>
</dbReference>
<dbReference type="InterPro" id="IPR044716">
    <property type="entry name" value="LEUNIG-like"/>
</dbReference>
<dbReference type="PANTHER" id="PTHR44376">
    <property type="entry name" value="TRANSCRIPTIONAL REGULATOR OF FILAMENTOUS GROWTH FLO8"/>
    <property type="match status" value="1"/>
</dbReference>
<organism evidence="2 3">
    <name type="scientific">Ensete ventricosum</name>
    <name type="common">Abyssinian banana</name>
    <name type="synonym">Musa ensete</name>
    <dbReference type="NCBI Taxonomy" id="4639"/>
    <lineage>
        <taxon>Eukaryota</taxon>
        <taxon>Viridiplantae</taxon>
        <taxon>Streptophyta</taxon>
        <taxon>Embryophyta</taxon>
        <taxon>Tracheophyta</taxon>
        <taxon>Spermatophyta</taxon>
        <taxon>Magnoliopsida</taxon>
        <taxon>Liliopsida</taxon>
        <taxon>Zingiberales</taxon>
        <taxon>Musaceae</taxon>
        <taxon>Ensete</taxon>
    </lineage>
</organism>
<dbReference type="InterPro" id="IPR001680">
    <property type="entry name" value="WD40_rpt"/>
</dbReference>
<dbReference type="GO" id="GO:0003714">
    <property type="term" value="F:transcription corepressor activity"/>
    <property type="evidence" value="ECO:0007669"/>
    <property type="project" value="InterPro"/>
</dbReference>
<gene>
    <name evidence="2" type="ORF">B296_00032698</name>
</gene>
<evidence type="ECO:0000313" key="3">
    <source>
        <dbReference type="Proteomes" id="UP000287651"/>
    </source>
</evidence>
<comment type="caution">
    <text evidence="2">The sequence shown here is derived from an EMBL/GenBank/DDBJ whole genome shotgun (WGS) entry which is preliminary data.</text>
</comment>
<dbReference type="SUPFAM" id="SSF50978">
    <property type="entry name" value="WD40 repeat-like"/>
    <property type="match status" value="1"/>
</dbReference>
<dbReference type="PROSITE" id="PS50082">
    <property type="entry name" value="WD_REPEATS_2"/>
    <property type="match status" value="2"/>
</dbReference>
<reference evidence="2 3" key="1">
    <citation type="journal article" date="2014" name="Agronomy (Basel)">
        <title>A Draft Genome Sequence for Ensete ventricosum, the Drought-Tolerant Tree Against Hunger.</title>
        <authorList>
            <person name="Harrison J."/>
            <person name="Moore K.A."/>
            <person name="Paszkiewicz K."/>
            <person name="Jones T."/>
            <person name="Grant M."/>
            <person name="Ambacheew D."/>
            <person name="Muzemil S."/>
            <person name="Studholme D.J."/>
        </authorList>
    </citation>
    <scope>NUCLEOTIDE SEQUENCE [LARGE SCALE GENOMIC DNA]</scope>
</reference>
<evidence type="ECO:0000313" key="2">
    <source>
        <dbReference type="EMBL" id="RRT74085.1"/>
    </source>
</evidence>
<proteinExistence type="predicted"/>
<dbReference type="Proteomes" id="UP000287651">
    <property type="component" value="Unassembled WGS sequence"/>
</dbReference>
<dbReference type="Gene3D" id="2.130.10.10">
    <property type="entry name" value="YVTN repeat-like/Quinoprotein amine dehydrogenase"/>
    <property type="match status" value="1"/>
</dbReference>
<keyword evidence="1" id="KW-0853">WD repeat</keyword>
<name>A0A427ACV0_ENSVE</name>
<dbReference type="Pfam" id="PF00400">
    <property type="entry name" value="WD40"/>
    <property type="match status" value="2"/>
</dbReference>
<sequence>MNLDKDCADAAVLISEATGTSPAATTVRASFSFNEVGCIRTSNSKVVCCHFSSDGKFLASAGHEMKAVLWNMDTLQTESTPEEHSLIITDVRFMPNSTRLATSSFDRHVKLWDATQYNGQRQVDNQ</sequence>
<feature type="repeat" description="WD" evidence="1">
    <location>
        <begin position="81"/>
        <end position="113"/>
    </location>
</feature>
<dbReference type="EMBL" id="AMZH03002884">
    <property type="protein sequence ID" value="RRT74085.1"/>
    <property type="molecule type" value="Genomic_DNA"/>
</dbReference>
<protein>
    <submittedName>
        <fullName evidence="2">Uncharacterized protein</fullName>
    </submittedName>
</protein>
<accession>A0A427ACV0</accession>